<comment type="caution">
    <text evidence="1">The sequence shown here is derived from an EMBL/GenBank/DDBJ whole genome shotgun (WGS) entry which is preliminary data.</text>
</comment>
<sequence length="399" mass="45489">MTNSIKLKTISLLFPSFLCLFIGWNEVYSQKKSTPEIYLNPIFKVNYSDATADKPQSKSWTNDYGQWLIVGDEDGPKLLKKDSLGWTSQSTINQVWHNLPSRADVLAEGNDAHIVFVSECALNVVRITYSQEHEAYKNIWKANLPIPKECQSIETATITKDSKNQFWVCADMNEKIMVWHSFNGSDWSNPFTVADDINIDDISLIVSLKKQVSVIWSNQNTETMNEVIHFDGDPISKWSIPITIQKGDNNADDHLNATVFKNGKLAMVTKNSVDKINQPQFVLRLRDKKGKWTNIPYENLNSELSPSRPIINHIQSGRIFEIHSVKNKVSKLYYISVNEIISKKGHWQFKELIQLKTKIDGKNGDTTSSKASFTVDQVKLIFFSDNLGNIYSFDLDTLL</sequence>
<proteinExistence type="predicted"/>
<protein>
    <submittedName>
        <fullName evidence="1">Uncharacterized protein</fullName>
    </submittedName>
</protein>
<dbReference type="EMBL" id="LAZR01000176">
    <property type="protein sequence ID" value="KKN84053.1"/>
    <property type="molecule type" value="Genomic_DNA"/>
</dbReference>
<evidence type="ECO:0000313" key="1">
    <source>
        <dbReference type="EMBL" id="KKN84053.1"/>
    </source>
</evidence>
<accession>A0A0F9WYE0</accession>
<name>A0A0F9WYE0_9ZZZZ</name>
<gene>
    <name evidence="1" type="ORF">LCGC14_0292600</name>
</gene>
<dbReference type="AlphaFoldDB" id="A0A0F9WYE0"/>
<reference evidence="1" key="1">
    <citation type="journal article" date="2015" name="Nature">
        <title>Complex archaea that bridge the gap between prokaryotes and eukaryotes.</title>
        <authorList>
            <person name="Spang A."/>
            <person name="Saw J.H."/>
            <person name="Jorgensen S.L."/>
            <person name="Zaremba-Niedzwiedzka K."/>
            <person name="Martijn J."/>
            <person name="Lind A.E."/>
            <person name="van Eijk R."/>
            <person name="Schleper C."/>
            <person name="Guy L."/>
            <person name="Ettema T.J."/>
        </authorList>
    </citation>
    <scope>NUCLEOTIDE SEQUENCE</scope>
</reference>
<organism evidence="1">
    <name type="scientific">marine sediment metagenome</name>
    <dbReference type="NCBI Taxonomy" id="412755"/>
    <lineage>
        <taxon>unclassified sequences</taxon>
        <taxon>metagenomes</taxon>
        <taxon>ecological metagenomes</taxon>
    </lineage>
</organism>